<evidence type="ECO:0000256" key="4">
    <source>
        <dbReference type="ARBA" id="ARBA00022989"/>
    </source>
</evidence>
<feature type="transmembrane region" description="Helical" evidence="6">
    <location>
        <begin position="131"/>
        <end position="150"/>
    </location>
</feature>
<dbReference type="AlphaFoldDB" id="A0A284VP23"/>
<dbReference type="PANTHER" id="PTHR34857">
    <property type="entry name" value="SLL0384 PROTEIN"/>
    <property type="match status" value="1"/>
</dbReference>
<dbReference type="Pfam" id="PF02361">
    <property type="entry name" value="CbiQ"/>
    <property type="match status" value="1"/>
</dbReference>
<dbReference type="EMBL" id="FZMP01000134">
    <property type="protein sequence ID" value="SNQ61002.1"/>
    <property type="molecule type" value="Genomic_DNA"/>
</dbReference>
<comment type="subcellular location">
    <subcellularLocation>
        <location evidence="1">Cell membrane</location>
        <topology evidence="1">Multi-pass membrane protein</topology>
    </subcellularLocation>
</comment>
<dbReference type="GO" id="GO:0006824">
    <property type="term" value="P:cobalt ion transport"/>
    <property type="evidence" value="ECO:0007669"/>
    <property type="project" value="InterPro"/>
</dbReference>
<dbReference type="NCBIfam" id="TIGR02454">
    <property type="entry name" value="ECF_T_CbiQ"/>
    <property type="match status" value="1"/>
</dbReference>
<evidence type="ECO:0000313" key="7">
    <source>
        <dbReference type="EMBL" id="SNQ61002.1"/>
    </source>
</evidence>
<name>A0A284VP23_9EURY</name>
<dbReference type="OrthoDB" id="147479at2157"/>
<dbReference type="RefSeq" id="WP_179293918.1">
    <property type="nucleotide sequence ID" value="NZ_FZMP01000134.1"/>
</dbReference>
<dbReference type="InterPro" id="IPR012809">
    <property type="entry name" value="ECF_CbiQ"/>
</dbReference>
<keyword evidence="8" id="KW-1185">Reference proteome</keyword>
<evidence type="ECO:0000256" key="6">
    <source>
        <dbReference type="SAM" id="Phobius"/>
    </source>
</evidence>
<evidence type="ECO:0000256" key="3">
    <source>
        <dbReference type="ARBA" id="ARBA00022692"/>
    </source>
</evidence>
<dbReference type="GO" id="GO:0043190">
    <property type="term" value="C:ATP-binding cassette (ABC) transporter complex"/>
    <property type="evidence" value="ECO:0007669"/>
    <property type="project" value="InterPro"/>
</dbReference>
<proteinExistence type="predicted"/>
<protein>
    <recommendedName>
        <fullName evidence="9">Cobalt ABC transporter, permease protein CbiQ</fullName>
    </recommendedName>
</protein>
<accession>A0A284VP23</accession>
<gene>
    <name evidence="7" type="ORF">MNV_2190008</name>
</gene>
<keyword evidence="5 6" id="KW-0472">Membrane</keyword>
<feature type="transmembrane region" description="Helical" evidence="6">
    <location>
        <begin position="49"/>
        <end position="80"/>
    </location>
</feature>
<feature type="transmembrane region" description="Helical" evidence="6">
    <location>
        <begin position="12"/>
        <end position="29"/>
    </location>
</feature>
<dbReference type="PANTHER" id="PTHR34857:SF2">
    <property type="entry name" value="SLL0384 PROTEIN"/>
    <property type="match status" value="1"/>
</dbReference>
<dbReference type="Proteomes" id="UP000218615">
    <property type="component" value="Unassembled WGS sequence"/>
</dbReference>
<evidence type="ECO:0008006" key="9">
    <source>
        <dbReference type="Google" id="ProtNLM"/>
    </source>
</evidence>
<keyword evidence="2" id="KW-1003">Cell membrane</keyword>
<evidence type="ECO:0000313" key="8">
    <source>
        <dbReference type="Proteomes" id="UP000218615"/>
    </source>
</evidence>
<dbReference type="CDD" id="cd16914">
    <property type="entry name" value="EcfT"/>
    <property type="match status" value="1"/>
</dbReference>
<keyword evidence="3 6" id="KW-0812">Transmembrane</keyword>
<sequence length="277" mass="31705">MIEWLTRDPLNGLVITITFFISLILGRYLGEKRMDAGYRVRVIDTRIKLLVSFLLIISVTLMYHWYFPVVITILCAAVALKLRILRDYSKKLTFPLILAIFIFALQGFTYGMSKIDLGIISVYTEGVKYGFLIFTRVFASASILILLVVTTPENELLENMRWFRVPATMIEISSFMARYIKMYSHEGKRLKLAQESRCGFSRDLGFTGRMYNTASLCGALIIRAFARSEGVYKAMLSRAWHPQLRYSHVLPLNRNDAVLGIILFSGIVGLVIFDRIL</sequence>
<feature type="transmembrane region" description="Helical" evidence="6">
    <location>
        <begin position="92"/>
        <end position="110"/>
    </location>
</feature>
<feature type="transmembrane region" description="Helical" evidence="6">
    <location>
        <begin position="257"/>
        <end position="273"/>
    </location>
</feature>
<organism evidence="7 8">
    <name type="scientific">Candidatus Methanoperedens nitratireducens</name>
    <dbReference type="NCBI Taxonomy" id="1392998"/>
    <lineage>
        <taxon>Archaea</taxon>
        <taxon>Methanobacteriati</taxon>
        <taxon>Methanobacteriota</taxon>
        <taxon>Stenosarchaea group</taxon>
        <taxon>Methanomicrobia</taxon>
        <taxon>Methanosarcinales</taxon>
        <taxon>ANME-2 cluster</taxon>
        <taxon>Candidatus Methanoperedentaceae</taxon>
        <taxon>Candidatus Methanoperedens</taxon>
    </lineage>
</organism>
<dbReference type="InterPro" id="IPR003339">
    <property type="entry name" value="ABC/ECF_trnsptr_transmembrane"/>
</dbReference>
<evidence type="ECO:0000256" key="2">
    <source>
        <dbReference type="ARBA" id="ARBA00022475"/>
    </source>
</evidence>
<reference evidence="8" key="1">
    <citation type="submission" date="2017-06" db="EMBL/GenBank/DDBJ databases">
        <authorList>
            <person name="Cremers G."/>
        </authorList>
    </citation>
    <scope>NUCLEOTIDE SEQUENCE [LARGE SCALE GENOMIC DNA]</scope>
</reference>
<dbReference type="InterPro" id="IPR051611">
    <property type="entry name" value="ECF_transporter_component"/>
</dbReference>
<keyword evidence="4 6" id="KW-1133">Transmembrane helix</keyword>
<evidence type="ECO:0000256" key="1">
    <source>
        <dbReference type="ARBA" id="ARBA00004651"/>
    </source>
</evidence>
<evidence type="ECO:0000256" key="5">
    <source>
        <dbReference type="ARBA" id="ARBA00023136"/>
    </source>
</evidence>